<evidence type="ECO:0000313" key="13">
    <source>
        <dbReference type="EMBL" id="KKB96326.1"/>
    </source>
</evidence>
<dbReference type="InterPro" id="IPR055344">
    <property type="entry name" value="SecD_SecF_C_bact"/>
</dbReference>
<dbReference type="HAMAP" id="MF_01463_B">
    <property type="entry name" value="SecD_B"/>
    <property type="match status" value="1"/>
</dbReference>
<feature type="transmembrane region" description="Helical" evidence="9">
    <location>
        <begin position="390"/>
        <end position="408"/>
    </location>
</feature>
<dbReference type="InterPro" id="IPR048631">
    <property type="entry name" value="SecD_1st"/>
</dbReference>
<dbReference type="Pfam" id="PF21760">
    <property type="entry name" value="SecD_1st"/>
    <property type="match status" value="1"/>
</dbReference>
<dbReference type="PRINTS" id="PR00702">
    <property type="entry name" value="ACRIFLAVINRP"/>
</dbReference>
<evidence type="ECO:0000256" key="6">
    <source>
        <dbReference type="ARBA" id="ARBA00022989"/>
    </source>
</evidence>
<dbReference type="Gene3D" id="1.20.1640.10">
    <property type="entry name" value="Multidrug efflux transporter AcrB transmembrane domain"/>
    <property type="match status" value="1"/>
</dbReference>
<comment type="caution">
    <text evidence="9">Lacks conserved residue(s) required for the propagation of feature annotation.</text>
</comment>
<keyword evidence="2 9" id="KW-0813">Transport</keyword>
<feature type="transmembrane region" description="Helical" evidence="9">
    <location>
        <begin position="366"/>
        <end position="383"/>
    </location>
</feature>
<keyword evidence="5 9" id="KW-0653">Protein transport</keyword>
<keyword evidence="8 9" id="KW-0472">Membrane</keyword>
<comment type="similarity">
    <text evidence="9">Belongs to the SecD/SecF family. SecD subfamily.</text>
</comment>
<dbReference type="NCBIfam" id="TIGR01129">
    <property type="entry name" value="secD"/>
    <property type="match status" value="1"/>
</dbReference>
<dbReference type="GO" id="GO:0005886">
    <property type="term" value="C:plasma membrane"/>
    <property type="evidence" value="ECO:0007669"/>
    <property type="project" value="UniProtKB-SubCell"/>
</dbReference>
<evidence type="ECO:0000256" key="9">
    <source>
        <dbReference type="HAMAP-Rule" id="MF_01463"/>
    </source>
</evidence>
<dbReference type="InterPro" id="IPR001036">
    <property type="entry name" value="Acrflvin-R"/>
</dbReference>
<organism evidence="13 14">
    <name type="scientific">Candidatus Arcanibacter lacustris</name>
    <dbReference type="NCBI Taxonomy" id="1607817"/>
    <lineage>
        <taxon>Bacteria</taxon>
        <taxon>Pseudomonadati</taxon>
        <taxon>Pseudomonadota</taxon>
        <taxon>Alphaproteobacteria</taxon>
        <taxon>Rickettsiales</taxon>
        <taxon>Candidatus Arcanibacter</taxon>
    </lineage>
</organism>
<comment type="subcellular location">
    <subcellularLocation>
        <location evidence="1 9">Cell membrane</location>
        <topology evidence="1 9">Multi-pass membrane protein</topology>
    </subcellularLocation>
</comment>
<evidence type="ECO:0000259" key="12">
    <source>
        <dbReference type="Pfam" id="PF22599"/>
    </source>
</evidence>
<feature type="domain" description="Protein translocase subunit SecDF P1" evidence="11">
    <location>
        <begin position="149"/>
        <end position="207"/>
    </location>
</feature>
<comment type="caution">
    <text evidence="13">The sequence shown here is derived from an EMBL/GenBank/DDBJ whole genome shotgun (WGS) entry which is preliminary data.</text>
</comment>
<dbReference type="FunFam" id="1.20.1640.10:FF:000004">
    <property type="entry name" value="Protein translocase subunit SecD"/>
    <property type="match status" value="1"/>
</dbReference>
<keyword evidence="6 9" id="KW-1133">Transmembrane helix</keyword>
<evidence type="ECO:0000259" key="11">
    <source>
        <dbReference type="Pfam" id="PF21760"/>
    </source>
</evidence>
<evidence type="ECO:0000313" key="14">
    <source>
        <dbReference type="Proteomes" id="UP000033358"/>
    </source>
</evidence>
<dbReference type="InterPro" id="IPR022813">
    <property type="entry name" value="SecD/SecF_arch_bac"/>
</dbReference>
<keyword evidence="14" id="KW-1185">Reference proteome</keyword>
<feature type="transmembrane region" description="Helical" evidence="9">
    <location>
        <begin position="490"/>
        <end position="513"/>
    </location>
</feature>
<dbReference type="GO" id="GO:0065002">
    <property type="term" value="P:intracellular protein transmembrane transport"/>
    <property type="evidence" value="ECO:0007669"/>
    <property type="project" value="UniProtKB-UniRule"/>
</dbReference>
<evidence type="ECO:0000256" key="1">
    <source>
        <dbReference type="ARBA" id="ARBA00004651"/>
    </source>
</evidence>
<evidence type="ECO:0000256" key="5">
    <source>
        <dbReference type="ARBA" id="ARBA00022927"/>
    </source>
</evidence>
<reference evidence="13 14" key="1">
    <citation type="submission" date="2015-02" db="EMBL/GenBank/DDBJ databases">
        <title>Single cell genomics of a rare environmental alphaproteobacterium provides unique insights into Rickettsiaceae evolution.</title>
        <authorList>
            <person name="Martijn J."/>
            <person name="Schulz F."/>
            <person name="Zaremba-Niedzwiedzka K."/>
            <person name="Viklund J."/>
            <person name="Stepanauskas R."/>
            <person name="Andersson S.G.E."/>
            <person name="Horn M."/>
            <person name="Guy L."/>
            <person name="Ettema T.J.G."/>
        </authorList>
    </citation>
    <scope>NUCLEOTIDE SEQUENCE [LARGE SCALE GENOMIC DNA]</scope>
    <source>
        <strain evidence="13 14">SCGC AAA041-L04</strain>
    </source>
</reference>
<dbReference type="GO" id="GO:0015450">
    <property type="term" value="F:protein-transporting ATPase activity"/>
    <property type="evidence" value="ECO:0007669"/>
    <property type="project" value="InterPro"/>
</dbReference>
<dbReference type="SUPFAM" id="SSF82866">
    <property type="entry name" value="Multidrug efflux transporter AcrB transmembrane domain"/>
    <property type="match status" value="1"/>
</dbReference>
<dbReference type="GO" id="GO:0043952">
    <property type="term" value="P:protein transport by the Sec complex"/>
    <property type="evidence" value="ECO:0007669"/>
    <property type="project" value="UniProtKB-UniRule"/>
</dbReference>
<dbReference type="EMBL" id="JYHA01000090">
    <property type="protein sequence ID" value="KKB96326.1"/>
    <property type="molecule type" value="Genomic_DNA"/>
</dbReference>
<feature type="transmembrane region" description="Helical" evidence="9">
    <location>
        <begin position="454"/>
        <end position="478"/>
    </location>
</feature>
<accession>A0A0F5MNQ6</accession>
<dbReference type="InterPro" id="IPR048634">
    <property type="entry name" value="SecD_SecF_C"/>
</dbReference>
<evidence type="ECO:0000256" key="8">
    <source>
        <dbReference type="ARBA" id="ARBA00023136"/>
    </source>
</evidence>
<dbReference type="NCBIfam" id="TIGR00916">
    <property type="entry name" value="2A0604s01"/>
    <property type="match status" value="1"/>
</dbReference>
<feature type="transmembrane region" description="Helical" evidence="9">
    <location>
        <begin position="414"/>
        <end position="433"/>
    </location>
</feature>
<protein>
    <recommendedName>
        <fullName evidence="9">Protein translocase subunit SecD</fullName>
    </recommendedName>
</protein>
<dbReference type="Gene3D" id="3.30.70.3400">
    <property type="match status" value="1"/>
</dbReference>
<evidence type="ECO:0000256" key="7">
    <source>
        <dbReference type="ARBA" id="ARBA00023010"/>
    </source>
</evidence>
<keyword evidence="7 9" id="KW-0811">Translocation</keyword>
<dbReference type="PATRIC" id="fig|1607817.3.peg.592"/>
<evidence type="ECO:0000256" key="3">
    <source>
        <dbReference type="ARBA" id="ARBA00022475"/>
    </source>
</evidence>
<dbReference type="PANTHER" id="PTHR30081:SF1">
    <property type="entry name" value="PROTEIN TRANSLOCASE SUBUNIT SECD"/>
    <property type="match status" value="1"/>
</dbReference>
<comment type="function">
    <text evidence="9">Part of the Sec protein translocase complex. Interacts with the SecYEG preprotein conducting channel. SecDF uses the proton motive force (PMF) to complete protein translocation after the ATP-dependent function of SecA.</text>
</comment>
<keyword evidence="3 9" id="KW-1003">Cell membrane</keyword>
<gene>
    <name evidence="9 13" type="primary">secD</name>
    <name evidence="13" type="ORF">SZ25_00592</name>
</gene>
<dbReference type="Proteomes" id="UP000033358">
    <property type="component" value="Unassembled WGS sequence"/>
</dbReference>
<dbReference type="AlphaFoldDB" id="A0A0F5MNQ6"/>
<feature type="domain" description="Protein export membrane protein SecD/SecF C-terminal" evidence="10">
    <location>
        <begin position="343"/>
        <end position="508"/>
    </location>
</feature>
<dbReference type="InterPro" id="IPR005791">
    <property type="entry name" value="SecD"/>
</dbReference>
<keyword evidence="4 9" id="KW-0812">Transmembrane</keyword>
<dbReference type="Gene3D" id="3.30.1360.200">
    <property type="match status" value="1"/>
</dbReference>
<dbReference type="Pfam" id="PF22599">
    <property type="entry name" value="SecDF_P1_head"/>
    <property type="match status" value="1"/>
</dbReference>
<evidence type="ECO:0000259" key="10">
    <source>
        <dbReference type="Pfam" id="PF02355"/>
    </source>
</evidence>
<name>A0A0F5MNQ6_9RICK</name>
<dbReference type="InterPro" id="IPR054384">
    <property type="entry name" value="SecDF_P1_head"/>
</dbReference>
<feature type="domain" description="SecDF P1 head subdomain" evidence="12">
    <location>
        <begin position="236"/>
        <end position="340"/>
    </location>
</feature>
<dbReference type="Pfam" id="PF02355">
    <property type="entry name" value="SecD_SecF_C"/>
    <property type="match status" value="1"/>
</dbReference>
<proteinExistence type="inferred from homology"/>
<dbReference type="GO" id="GO:0006605">
    <property type="term" value="P:protein targeting"/>
    <property type="evidence" value="ECO:0007669"/>
    <property type="project" value="UniProtKB-UniRule"/>
</dbReference>
<comment type="subunit">
    <text evidence="9">Forms a complex with SecF. Part of the essential Sec protein translocation apparatus which comprises SecA, SecYEG and auxiliary proteins SecDF-YajC and YidC.</text>
</comment>
<sequence length="525" mass="57789">MIHFSTIRLVFIGLICSLSLLLATPSFLSKDQIDALPNWLPKQSLSFGLDLQGGSQLLLEIDFDSYLRDQIDLLKGDIVSELRHHKIGYLDLKAHNSRISFSLRNTEHGAQLNKIISKINRNLEINKNDDLYVISYNEEELRALREKLIEQSIKIVRKRVDETGTKEPSIQRQGDNYILLQVPGLDNPGHLKAMLGQTAKLSFHLVVDNANIEEALNGHVPAGTMLLEIDDSKSDKIRHLLLNKKVVLSGDRLTNASASFANENKAVVSIAFDRLGAKQFGDFTTSHVNQALAIVLDNKVISYANISEPITGGNCQISGNFSTEQAHNLALLLRAGALPAPLKIIEERTVGPNLGADSIEAGKKTFLVSFCLISVFMIIFYGIMGVFANIALIANIIFIISILSLFQASLTMPGIAGIILTIGMAVDANVLIFERIRDELKNGRSLLSAMDRGFNQAFTTIFDSNITTILVAIILYYFGSGAVRGFAVTLTIGIGSSMFSAITLTKLMMWAWFKSHNSRTKAVKI</sequence>
<dbReference type="PANTHER" id="PTHR30081">
    <property type="entry name" value="PROTEIN-EXPORT MEMBRANE PROTEIN SEC"/>
    <property type="match status" value="1"/>
</dbReference>
<evidence type="ECO:0000256" key="2">
    <source>
        <dbReference type="ARBA" id="ARBA00022448"/>
    </source>
</evidence>
<evidence type="ECO:0000256" key="4">
    <source>
        <dbReference type="ARBA" id="ARBA00022692"/>
    </source>
</evidence>